<reference evidence="2" key="1">
    <citation type="submission" date="2020-08" db="EMBL/GenBank/DDBJ databases">
        <title>Multicomponent nature underlies the extraordinary mechanical properties of spider dragline silk.</title>
        <authorList>
            <person name="Kono N."/>
            <person name="Nakamura H."/>
            <person name="Mori M."/>
            <person name="Yoshida Y."/>
            <person name="Ohtoshi R."/>
            <person name="Malay A.D."/>
            <person name="Moran D.A.P."/>
            <person name="Tomita M."/>
            <person name="Numata K."/>
            <person name="Arakawa K."/>
        </authorList>
    </citation>
    <scope>NUCLEOTIDE SEQUENCE</scope>
</reference>
<gene>
    <name evidence="2" type="ORF">NPIL_307901</name>
    <name evidence="1" type="ORF">NPIL_624341</name>
</gene>
<dbReference type="AlphaFoldDB" id="A0A8X6PIN5"/>
<protein>
    <submittedName>
        <fullName evidence="2">Uncharacterized protein</fullName>
    </submittedName>
</protein>
<dbReference type="EMBL" id="BMAW01089426">
    <property type="protein sequence ID" value="GFS39789.1"/>
    <property type="molecule type" value="Genomic_DNA"/>
</dbReference>
<proteinExistence type="predicted"/>
<evidence type="ECO:0000313" key="2">
    <source>
        <dbReference type="EMBL" id="GFT68697.1"/>
    </source>
</evidence>
<evidence type="ECO:0000313" key="1">
    <source>
        <dbReference type="EMBL" id="GFS39789.1"/>
    </source>
</evidence>
<dbReference type="Proteomes" id="UP000887013">
    <property type="component" value="Unassembled WGS sequence"/>
</dbReference>
<evidence type="ECO:0000313" key="3">
    <source>
        <dbReference type="Proteomes" id="UP000887013"/>
    </source>
</evidence>
<name>A0A8X6PIN5_NEPPI</name>
<organism evidence="2 3">
    <name type="scientific">Nephila pilipes</name>
    <name type="common">Giant wood spider</name>
    <name type="synonym">Nephila maculata</name>
    <dbReference type="NCBI Taxonomy" id="299642"/>
    <lineage>
        <taxon>Eukaryota</taxon>
        <taxon>Metazoa</taxon>
        <taxon>Ecdysozoa</taxon>
        <taxon>Arthropoda</taxon>
        <taxon>Chelicerata</taxon>
        <taxon>Arachnida</taxon>
        <taxon>Araneae</taxon>
        <taxon>Araneomorphae</taxon>
        <taxon>Entelegynae</taxon>
        <taxon>Araneoidea</taxon>
        <taxon>Nephilidae</taxon>
        <taxon>Nephila</taxon>
    </lineage>
</organism>
<comment type="caution">
    <text evidence="2">The sequence shown here is derived from an EMBL/GenBank/DDBJ whole genome shotgun (WGS) entry which is preliminary data.</text>
</comment>
<keyword evidence="3" id="KW-1185">Reference proteome</keyword>
<accession>A0A8X6PIN5</accession>
<sequence>MVLLNLNELWINKSVILHQGNRLCPYCFVYDIIGQASALEHQLFSLNCVLFSVPRDEVGTEMNKMRNNSNLKHKVMGTLSAKSENDVSSYVRTPL</sequence>
<dbReference type="EMBL" id="BMAW01116016">
    <property type="protein sequence ID" value="GFT68697.1"/>
    <property type="molecule type" value="Genomic_DNA"/>
</dbReference>